<evidence type="ECO:0000313" key="3">
    <source>
        <dbReference type="EMBL" id="EYF04940.1"/>
    </source>
</evidence>
<dbReference type="GO" id="GO:0005975">
    <property type="term" value="P:carbohydrate metabolic process"/>
    <property type="evidence" value="ECO:0007669"/>
    <property type="project" value="InterPro"/>
</dbReference>
<name>A0A017T805_9BACT</name>
<keyword evidence="1" id="KW-0732">Signal</keyword>
<dbReference type="Pfam" id="PF01522">
    <property type="entry name" value="Polysacc_deac_1"/>
    <property type="match status" value="2"/>
</dbReference>
<reference evidence="3 4" key="1">
    <citation type="submission" date="2013-05" db="EMBL/GenBank/DDBJ databases">
        <title>Genome assembly of Chondromyces apiculatus DSM 436.</title>
        <authorList>
            <person name="Sharma G."/>
            <person name="Khatri I."/>
            <person name="Kaur C."/>
            <person name="Mayilraj S."/>
            <person name="Subramanian S."/>
        </authorList>
    </citation>
    <scope>NUCLEOTIDE SEQUENCE [LARGE SCALE GENOMIC DNA]</scope>
    <source>
        <strain evidence="3 4">DSM 436</strain>
    </source>
</reference>
<evidence type="ECO:0000259" key="2">
    <source>
        <dbReference type="PROSITE" id="PS51677"/>
    </source>
</evidence>
<evidence type="ECO:0000313" key="4">
    <source>
        <dbReference type="Proteomes" id="UP000019678"/>
    </source>
</evidence>
<dbReference type="STRING" id="1192034.CAP_3751"/>
<proteinExistence type="predicted"/>
<dbReference type="InterPro" id="IPR051398">
    <property type="entry name" value="Polysacch_Deacetylase"/>
</dbReference>
<dbReference type="AlphaFoldDB" id="A0A017T805"/>
<evidence type="ECO:0000256" key="1">
    <source>
        <dbReference type="ARBA" id="ARBA00022729"/>
    </source>
</evidence>
<protein>
    <recommendedName>
        <fullName evidence="2">NodB homology domain-containing protein</fullName>
    </recommendedName>
</protein>
<dbReference type="SUPFAM" id="SSF88713">
    <property type="entry name" value="Glycoside hydrolase/deacetylase"/>
    <property type="match status" value="1"/>
</dbReference>
<keyword evidence="4" id="KW-1185">Reference proteome</keyword>
<organism evidence="3 4">
    <name type="scientific">Chondromyces apiculatus DSM 436</name>
    <dbReference type="NCBI Taxonomy" id="1192034"/>
    <lineage>
        <taxon>Bacteria</taxon>
        <taxon>Pseudomonadati</taxon>
        <taxon>Myxococcota</taxon>
        <taxon>Polyangia</taxon>
        <taxon>Polyangiales</taxon>
        <taxon>Polyangiaceae</taxon>
        <taxon>Chondromyces</taxon>
    </lineage>
</organism>
<dbReference type="GO" id="GO:0016810">
    <property type="term" value="F:hydrolase activity, acting on carbon-nitrogen (but not peptide) bonds"/>
    <property type="evidence" value="ECO:0007669"/>
    <property type="project" value="InterPro"/>
</dbReference>
<dbReference type="eggNOG" id="COG0726">
    <property type="taxonomic scope" value="Bacteria"/>
</dbReference>
<feature type="domain" description="NodB homology" evidence="2">
    <location>
        <begin position="84"/>
        <end position="324"/>
    </location>
</feature>
<dbReference type="CDD" id="cd10918">
    <property type="entry name" value="CE4_NodB_like_5s_6s"/>
    <property type="match status" value="1"/>
</dbReference>
<dbReference type="InterPro" id="IPR011330">
    <property type="entry name" value="Glyco_hydro/deAcase_b/a-brl"/>
</dbReference>
<dbReference type="Proteomes" id="UP000019678">
    <property type="component" value="Unassembled WGS sequence"/>
</dbReference>
<dbReference type="InterPro" id="IPR002509">
    <property type="entry name" value="NODB_dom"/>
</dbReference>
<dbReference type="PANTHER" id="PTHR34216">
    <property type="match status" value="1"/>
</dbReference>
<dbReference type="EMBL" id="ASRX01000028">
    <property type="protein sequence ID" value="EYF04940.1"/>
    <property type="molecule type" value="Genomic_DNA"/>
</dbReference>
<sequence length="324" mass="35230">MVPRRVGACSTVLHMSGKLAILCYHRVLRDDARADEGWPYFLRGTAVSLSTFTRQMAQLTRRLALVDEERVRAWALGRTDLARPSAWITFDDGYKDIIEHVAPVLAASDLPASVFVTTCTLATPPRALPADCWYGALLGAQRRQGVLTVNGSPWTFDLARADDRARLVDGPERRHYLRASPAEQSAILASLCAALHAGGGDPPGLYMSGDDLRALLRRGWTIGAHGATHAPFQTLSSSELATELAAVQSTFSRQGLPRPTTLAYPDAGWSSDAEAVVAAYGYTAALLLGDRRAEKDPLRLPRFLVPDDPCWIEQVLVPALEGDE</sequence>
<dbReference type="PROSITE" id="PS51677">
    <property type="entry name" value="NODB"/>
    <property type="match status" value="1"/>
</dbReference>
<dbReference type="PANTHER" id="PTHR34216:SF7">
    <property type="entry name" value="POLY-BETA-1,6-N-ACETYL-D-GLUCOSAMINE N-DEACETYLASE"/>
    <property type="match status" value="1"/>
</dbReference>
<gene>
    <name evidence="3" type="ORF">CAP_3751</name>
</gene>
<dbReference type="Gene3D" id="3.20.20.370">
    <property type="entry name" value="Glycoside hydrolase/deacetylase"/>
    <property type="match status" value="1"/>
</dbReference>
<accession>A0A017T805</accession>
<comment type="caution">
    <text evidence="3">The sequence shown here is derived from an EMBL/GenBank/DDBJ whole genome shotgun (WGS) entry which is preliminary data.</text>
</comment>